<evidence type="ECO:0000256" key="10">
    <source>
        <dbReference type="SAM" id="SignalP"/>
    </source>
</evidence>
<dbReference type="RefSeq" id="XP_033812918.1">
    <property type="nucleotide sequence ID" value="XM_033957027.1"/>
</dbReference>
<organism evidence="11 12">
    <name type="scientific">Geotrypetes seraphini</name>
    <name type="common">Gaboon caecilian</name>
    <name type="synonym">Caecilia seraphini</name>
    <dbReference type="NCBI Taxonomy" id="260995"/>
    <lineage>
        <taxon>Eukaryota</taxon>
        <taxon>Metazoa</taxon>
        <taxon>Chordata</taxon>
        <taxon>Craniata</taxon>
        <taxon>Vertebrata</taxon>
        <taxon>Euteleostomi</taxon>
        <taxon>Amphibia</taxon>
        <taxon>Gymnophiona</taxon>
        <taxon>Geotrypetes</taxon>
    </lineage>
</organism>
<keyword evidence="3 9" id="KW-0812">Transmembrane</keyword>
<comment type="subcellular location">
    <subcellularLocation>
        <location evidence="1">Golgi apparatus membrane</location>
        <topology evidence="1">Single-pass type I membrane protein</topology>
    </subcellularLocation>
</comment>
<dbReference type="AlphaFoldDB" id="A0A6P8S7G8"/>
<gene>
    <name evidence="12" type="primary">TMEM59L</name>
</gene>
<evidence type="ECO:0000256" key="2">
    <source>
        <dbReference type="ARBA" id="ARBA00009643"/>
    </source>
</evidence>
<keyword evidence="6" id="KW-0333">Golgi apparatus</keyword>
<evidence type="ECO:0000256" key="7">
    <source>
        <dbReference type="ARBA" id="ARBA00023136"/>
    </source>
</evidence>
<dbReference type="Proteomes" id="UP000515159">
    <property type="component" value="Chromosome 8"/>
</dbReference>
<evidence type="ECO:0000256" key="1">
    <source>
        <dbReference type="ARBA" id="ARBA00004614"/>
    </source>
</evidence>
<dbReference type="OrthoDB" id="6371519at2759"/>
<evidence type="ECO:0000256" key="6">
    <source>
        <dbReference type="ARBA" id="ARBA00023034"/>
    </source>
</evidence>
<sequence>MAGARFAIVACFFIFHLLLLPSLAVPSPDTECCRIRCRCPQKDSGEDALGACYRGCMLFSICHFLDVSAELNTTRAKCESACLEAYAMGPEQIGCTTGCEYHLPDLQSWTEQASGPVGPPSAFSVLDLFSSFCSNIVKSARNIISSTWTYFLQADNGKVEVIQSQTEVDSPIPELQAPSSEVTERAWVPSSPSTLKPHRGVYENLENVPSKEMNIEEKLQHAETPQPEQDFLGCMSKRSGLPRWILVACLFLSIMVMIWLSCATLATAPEQHVKTQPLSINGDQEYVDDMGKLSMLPFQPMIAVAVCPTEESDEAGPLPVKVDLDKTII</sequence>
<accession>A0A6P8S7G8</accession>
<dbReference type="PANTHER" id="PTHR28652">
    <property type="entry name" value="TRANSMEMBRANE PROTEIN 59-LIKE PROTEIN"/>
    <property type="match status" value="1"/>
</dbReference>
<keyword evidence="8" id="KW-0325">Glycoprotein</keyword>
<name>A0A6P8S7G8_GEOSA</name>
<dbReference type="InParanoid" id="A0A6P8S7G8"/>
<keyword evidence="11" id="KW-1185">Reference proteome</keyword>
<proteinExistence type="inferred from homology"/>
<evidence type="ECO:0000313" key="11">
    <source>
        <dbReference type="Proteomes" id="UP000515159"/>
    </source>
</evidence>
<keyword evidence="5 9" id="KW-1133">Transmembrane helix</keyword>
<evidence type="ECO:0000256" key="5">
    <source>
        <dbReference type="ARBA" id="ARBA00022989"/>
    </source>
</evidence>
<evidence type="ECO:0000256" key="4">
    <source>
        <dbReference type="ARBA" id="ARBA00022729"/>
    </source>
</evidence>
<keyword evidence="4 10" id="KW-0732">Signal</keyword>
<comment type="similarity">
    <text evidence="2">Belongs to the TMEM59 family.</text>
</comment>
<dbReference type="PANTHER" id="PTHR28652:SF1">
    <property type="entry name" value="TRANSMEMBRANE PROTEIN 59-LIKE"/>
    <property type="match status" value="1"/>
</dbReference>
<feature type="chain" id="PRO_5028026306" evidence="10">
    <location>
        <begin position="25"/>
        <end position="329"/>
    </location>
</feature>
<protein>
    <submittedName>
        <fullName evidence="12">Transmembrane protein 59-like</fullName>
    </submittedName>
</protein>
<feature type="signal peptide" evidence="10">
    <location>
        <begin position="1"/>
        <end position="24"/>
    </location>
</feature>
<keyword evidence="7 9" id="KW-0472">Membrane</keyword>
<dbReference type="FunCoup" id="A0A6P8S7G8">
    <property type="interactions" value="384"/>
</dbReference>
<evidence type="ECO:0000256" key="8">
    <source>
        <dbReference type="ARBA" id="ARBA00023180"/>
    </source>
</evidence>
<reference evidence="12" key="1">
    <citation type="submission" date="2025-08" db="UniProtKB">
        <authorList>
            <consortium name="RefSeq"/>
        </authorList>
    </citation>
    <scope>IDENTIFICATION</scope>
</reference>
<dbReference type="GO" id="GO:0000139">
    <property type="term" value="C:Golgi membrane"/>
    <property type="evidence" value="ECO:0007669"/>
    <property type="project" value="UniProtKB-SubCell"/>
</dbReference>
<evidence type="ECO:0000313" key="12">
    <source>
        <dbReference type="RefSeq" id="XP_033812918.1"/>
    </source>
</evidence>
<dbReference type="GeneID" id="117366010"/>
<dbReference type="KEGG" id="gsh:117366010"/>
<evidence type="ECO:0000256" key="3">
    <source>
        <dbReference type="ARBA" id="ARBA00022692"/>
    </source>
</evidence>
<dbReference type="InterPro" id="IPR022065">
    <property type="entry name" value="Uncharacterised_TMEM59"/>
</dbReference>
<feature type="transmembrane region" description="Helical" evidence="9">
    <location>
        <begin position="244"/>
        <end position="266"/>
    </location>
</feature>
<dbReference type="CTD" id="25789"/>
<dbReference type="Pfam" id="PF12280">
    <property type="entry name" value="BSMAP"/>
    <property type="match status" value="1"/>
</dbReference>
<evidence type="ECO:0000256" key="9">
    <source>
        <dbReference type="SAM" id="Phobius"/>
    </source>
</evidence>